<dbReference type="PANTHER" id="PTHR33157:SF5">
    <property type="entry name" value="OS09G0314100 PROTEIN"/>
    <property type="match status" value="1"/>
</dbReference>
<protein>
    <submittedName>
        <fullName evidence="2">Uncharacterized protein</fullName>
    </submittedName>
</protein>
<keyword evidence="3" id="KW-1185">Reference proteome</keyword>
<name>A0A453DBJ8_AEGTS</name>
<evidence type="ECO:0000313" key="2">
    <source>
        <dbReference type="EnsemblPlants" id="AET2Gv21175100.1"/>
    </source>
</evidence>
<organism evidence="2 3">
    <name type="scientific">Aegilops tauschii subsp. strangulata</name>
    <name type="common">Goatgrass</name>
    <dbReference type="NCBI Taxonomy" id="200361"/>
    <lineage>
        <taxon>Eukaryota</taxon>
        <taxon>Viridiplantae</taxon>
        <taxon>Streptophyta</taxon>
        <taxon>Embryophyta</taxon>
        <taxon>Tracheophyta</taxon>
        <taxon>Spermatophyta</taxon>
        <taxon>Magnoliopsida</taxon>
        <taxon>Liliopsida</taxon>
        <taxon>Poales</taxon>
        <taxon>Poaceae</taxon>
        <taxon>BOP clade</taxon>
        <taxon>Pooideae</taxon>
        <taxon>Triticodae</taxon>
        <taxon>Triticeae</taxon>
        <taxon>Triticinae</taxon>
        <taxon>Aegilops</taxon>
    </lineage>
</organism>
<dbReference type="PANTHER" id="PTHR33157">
    <property type="entry name" value="AUTONOMOUS TRANSPOSABLE ELEMENT EN-1 MOSAIC PROTEIN-RELATED"/>
    <property type="match status" value="1"/>
</dbReference>
<accession>A0A453DBJ8</accession>
<dbReference type="Proteomes" id="UP000015105">
    <property type="component" value="Chromosome 2D"/>
</dbReference>
<feature type="compositionally biased region" description="Polar residues" evidence="1">
    <location>
        <begin position="15"/>
        <end position="34"/>
    </location>
</feature>
<evidence type="ECO:0000313" key="3">
    <source>
        <dbReference type="Proteomes" id="UP000015105"/>
    </source>
</evidence>
<reference evidence="2" key="5">
    <citation type="journal article" date="2021" name="G3 (Bethesda)">
        <title>Aegilops tauschii genome assembly Aet v5.0 features greater sequence contiguity and improved annotation.</title>
        <authorList>
            <person name="Wang L."/>
            <person name="Zhu T."/>
            <person name="Rodriguez J.C."/>
            <person name="Deal K.R."/>
            <person name="Dubcovsky J."/>
            <person name="McGuire P.E."/>
            <person name="Lux T."/>
            <person name="Spannagl M."/>
            <person name="Mayer K.F.X."/>
            <person name="Baldrich P."/>
            <person name="Meyers B.C."/>
            <person name="Huo N."/>
            <person name="Gu Y.Q."/>
            <person name="Zhou H."/>
            <person name="Devos K.M."/>
            <person name="Bennetzen J.L."/>
            <person name="Unver T."/>
            <person name="Budak H."/>
            <person name="Gulick P.J."/>
            <person name="Galiba G."/>
            <person name="Kalapos B."/>
            <person name="Nelson D.R."/>
            <person name="Li P."/>
            <person name="You F.M."/>
            <person name="Luo M.C."/>
            <person name="Dvorak J."/>
        </authorList>
    </citation>
    <scope>NUCLEOTIDE SEQUENCE [LARGE SCALE GENOMIC DNA]</scope>
    <source>
        <strain evidence="2">cv. AL8/78</strain>
    </source>
</reference>
<dbReference type="GO" id="GO:0032196">
    <property type="term" value="P:transposition"/>
    <property type="evidence" value="ECO:0007669"/>
    <property type="project" value="InterPro"/>
</dbReference>
<dbReference type="EnsemblPlants" id="AET2Gv21175100.1">
    <property type="protein sequence ID" value="AET2Gv21175100.1"/>
    <property type="gene ID" value="AET2Gv21175100"/>
</dbReference>
<proteinExistence type="predicted"/>
<feature type="region of interest" description="Disordered" evidence="1">
    <location>
        <begin position="1"/>
        <end position="89"/>
    </location>
</feature>
<dbReference type="InterPro" id="IPR039266">
    <property type="entry name" value="EN-1/SPM"/>
</dbReference>
<reference evidence="3" key="2">
    <citation type="journal article" date="2017" name="Nat. Plants">
        <title>The Aegilops tauschii genome reveals multiple impacts of transposons.</title>
        <authorList>
            <person name="Zhao G."/>
            <person name="Zou C."/>
            <person name="Li K."/>
            <person name="Wang K."/>
            <person name="Li T."/>
            <person name="Gao L."/>
            <person name="Zhang X."/>
            <person name="Wang H."/>
            <person name="Yang Z."/>
            <person name="Liu X."/>
            <person name="Jiang W."/>
            <person name="Mao L."/>
            <person name="Kong X."/>
            <person name="Jiao Y."/>
            <person name="Jia J."/>
        </authorList>
    </citation>
    <scope>NUCLEOTIDE SEQUENCE [LARGE SCALE GENOMIC DNA]</scope>
    <source>
        <strain evidence="3">cv. AL8/78</strain>
    </source>
</reference>
<reference evidence="3" key="1">
    <citation type="journal article" date="2014" name="Science">
        <title>Ancient hybridizations among the ancestral genomes of bread wheat.</title>
        <authorList>
            <consortium name="International Wheat Genome Sequencing Consortium,"/>
            <person name="Marcussen T."/>
            <person name="Sandve S.R."/>
            <person name="Heier L."/>
            <person name="Spannagl M."/>
            <person name="Pfeifer M."/>
            <person name="Jakobsen K.S."/>
            <person name="Wulff B.B."/>
            <person name="Steuernagel B."/>
            <person name="Mayer K.F."/>
            <person name="Olsen O.A."/>
        </authorList>
    </citation>
    <scope>NUCLEOTIDE SEQUENCE [LARGE SCALE GENOMIC DNA]</scope>
    <source>
        <strain evidence="3">cv. AL8/78</strain>
    </source>
</reference>
<dbReference type="AlphaFoldDB" id="A0A453DBJ8"/>
<feature type="compositionally biased region" description="Basic residues" evidence="1">
    <location>
        <begin position="1"/>
        <end position="14"/>
    </location>
</feature>
<feature type="compositionally biased region" description="Basic residues" evidence="1">
    <location>
        <begin position="69"/>
        <end position="79"/>
    </location>
</feature>
<reference evidence="2" key="4">
    <citation type="submission" date="2019-03" db="UniProtKB">
        <authorList>
            <consortium name="EnsemblPlants"/>
        </authorList>
    </citation>
    <scope>IDENTIFICATION</scope>
</reference>
<feature type="compositionally biased region" description="Polar residues" evidence="1">
    <location>
        <begin position="43"/>
        <end position="62"/>
    </location>
</feature>
<evidence type="ECO:0000256" key="1">
    <source>
        <dbReference type="SAM" id="MobiDB-lite"/>
    </source>
</evidence>
<dbReference type="Gramene" id="AET2Gv21175100.1">
    <property type="protein sequence ID" value="AET2Gv21175100.1"/>
    <property type="gene ID" value="AET2Gv21175100"/>
</dbReference>
<sequence>MTGTIRHTRLRRKAASNSNGICTNSNGSNSQRTNCDGGDSGDNAPQRTNAGSNNSSGGQTINAREAIPKKRGRAKRARTSLRMPPNGRKVQLEPNGETQFKYLGGIPNGYKYGSQLGVILKREYPGLVKYMDDSGVTRSRPALEWEDYYLVHDDEGVSNADRVKQEFWRCFEVAEANRVEADRILESYARRKVKDILYQARVDAVKIYYDDQGEELDDKLACARELMLEQYLASRVD</sequence>
<reference evidence="2" key="3">
    <citation type="journal article" date="2017" name="Nature">
        <title>Genome sequence of the progenitor of the wheat D genome Aegilops tauschii.</title>
        <authorList>
            <person name="Luo M.C."/>
            <person name="Gu Y.Q."/>
            <person name="Puiu D."/>
            <person name="Wang H."/>
            <person name="Twardziok S.O."/>
            <person name="Deal K.R."/>
            <person name="Huo N."/>
            <person name="Zhu T."/>
            <person name="Wang L."/>
            <person name="Wang Y."/>
            <person name="McGuire P.E."/>
            <person name="Liu S."/>
            <person name="Long H."/>
            <person name="Ramasamy R.K."/>
            <person name="Rodriguez J.C."/>
            <person name="Van S.L."/>
            <person name="Yuan L."/>
            <person name="Wang Z."/>
            <person name="Xia Z."/>
            <person name="Xiao L."/>
            <person name="Anderson O.D."/>
            <person name="Ouyang S."/>
            <person name="Liang Y."/>
            <person name="Zimin A.V."/>
            <person name="Pertea G."/>
            <person name="Qi P."/>
            <person name="Bennetzen J.L."/>
            <person name="Dai X."/>
            <person name="Dawson M.W."/>
            <person name="Muller H.G."/>
            <person name="Kugler K."/>
            <person name="Rivarola-Duarte L."/>
            <person name="Spannagl M."/>
            <person name="Mayer K.F.X."/>
            <person name="Lu F.H."/>
            <person name="Bevan M.W."/>
            <person name="Leroy P."/>
            <person name="Li P."/>
            <person name="You F.M."/>
            <person name="Sun Q."/>
            <person name="Liu Z."/>
            <person name="Lyons E."/>
            <person name="Wicker T."/>
            <person name="Salzberg S.L."/>
            <person name="Devos K.M."/>
            <person name="Dvorak J."/>
        </authorList>
    </citation>
    <scope>NUCLEOTIDE SEQUENCE [LARGE SCALE GENOMIC DNA]</scope>
    <source>
        <strain evidence="2">cv. AL8/78</strain>
    </source>
</reference>